<evidence type="ECO:0000313" key="4">
    <source>
        <dbReference type="Proteomes" id="UP000271227"/>
    </source>
</evidence>
<evidence type="ECO:0000313" key="3">
    <source>
        <dbReference type="EMBL" id="RMB08397.1"/>
    </source>
</evidence>
<dbReference type="EMBL" id="REFR01000010">
    <property type="protein sequence ID" value="RMB08397.1"/>
    <property type="molecule type" value="Genomic_DNA"/>
</dbReference>
<dbReference type="SUPFAM" id="SSF56281">
    <property type="entry name" value="Metallo-hydrolase/oxidoreductase"/>
    <property type="match status" value="1"/>
</dbReference>
<dbReference type="GO" id="GO:0016787">
    <property type="term" value="F:hydrolase activity"/>
    <property type="evidence" value="ECO:0007669"/>
    <property type="project" value="UniProtKB-KW"/>
</dbReference>
<keyword evidence="4" id="KW-1185">Reference proteome</keyword>
<dbReference type="InterPro" id="IPR050662">
    <property type="entry name" value="Sec-metab_biosynth-thioest"/>
</dbReference>
<accession>A0A3M0CI19</accession>
<evidence type="ECO:0000256" key="1">
    <source>
        <dbReference type="SAM" id="MobiDB-lite"/>
    </source>
</evidence>
<dbReference type="Gene3D" id="1.10.10.10">
    <property type="entry name" value="Winged helix-like DNA-binding domain superfamily/Winged helix DNA-binding domain"/>
    <property type="match status" value="1"/>
</dbReference>
<dbReference type="InterPro" id="IPR036866">
    <property type="entry name" value="RibonucZ/Hydroxyglut_hydro"/>
</dbReference>
<protein>
    <submittedName>
        <fullName evidence="3">Glyoxylase-like metal-dependent hydrolase (Beta-lactamase superfamily II)</fullName>
    </submittedName>
</protein>
<dbReference type="SMART" id="SM00849">
    <property type="entry name" value="Lactamase_B"/>
    <property type="match status" value="1"/>
</dbReference>
<dbReference type="Proteomes" id="UP000271227">
    <property type="component" value="Unassembled WGS sequence"/>
</dbReference>
<feature type="domain" description="Metallo-beta-lactamase" evidence="2">
    <location>
        <begin position="74"/>
        <end position="291"/>
    </location>
</feature>
<reference evidence="3 4" key="1">
    <citation type="submission" date="2018-10" db="EMBL/GenBank/DDBJ databases">
        <title>Genomic Encyclopedia of Archaeal and Bacterial Type Strains, Phase II (KMG-II): from individual species to whole genera.</title>
        <authorList>
            <person name="Goeker M."/>
        </authorList>
    </citation>
    <scope>NUCLEOTIDE SEQUENCE [LARGE SCALE GENOMIC DNA]</scope>
    <source>
        <strain evidence="3 4">DSM 25217</strain>
    </source>
</reference>
<name>A0A3M0CI19_9PROT</name>
<dbReference type="AlphaFoldDB" id="A0A3M0CI19"/>
<keyword evidence="3" id="KW-0378">Hydrolase</keyword>
<dbReference type="InterPro" id="IPR036388">
    <property type="entry name" value="WH-like_DNA-bd_sf"/>
</dbReference>
<sequence>MPEEAIPDETVAGDDAVSSAEAPRIADHRDSVRAASAGEKLTYPVDAVPDGVSVLQLADGLIWARIPLPWSLDHINVYLFDEGDSWTLIDTGAKGERGRQVWFDLEDRVLDGKPIGRVIATHLHPDHLGLAGWLCERHGAEFWMTQTEYLLAQTLWLGAAQQIPQAELDFMWAAGVDRQVESMVRSVGYGSYKKGVSALPGQYVRMEEGTLLKLGGRLWQVVIGRGHCPEHACLVCLDEPLFISGDQVLPRITSNVSVYAREPRANPLGHWIASLDRLKAIPGDPLVLPSHGKVFKGLHRRLDDLIRGHVDKLAALHEHCRQERTAVETFPALYRRKITGFDFFMALGEAVAHCHLLEALGLLDRRQDGDVYRFKAKGRFDAEAVAPGTLALPGVALAPFHLHDAAA</sequence>
<gene>
    <name evidence="3" type="ORF">BXY39_1030</name>
</gene>
<dbReference type="RefSeq" id="WP_170163638.1">
    <property type="nucleotide sequence ID" value="NZ_REFR01000010.1"/>
</dbReference>
<comment type="caution">
    <text evidence="3">The sequence shown here is derived from an EMBL/GenBank/DDBJ whole genome shotgun (WGS) entry which is preliminary data.</text>
</comment>
<organism evidence="3 4">
    <name type="scientific">Eilatimonas milleporae</name>
    <dbReference type="NCBI Taxonomy" id="911205"/>
    <lineage>
        <taxon>Bacteria</taxon>
        <taxon>Pseudomonadati</taxon>
        <taxon>Pseudomonadota</taxon>
        <taxon>Alphaproteobacteria</taxon>
        <taxon>Kordiimonadales</taxon>
        <taxon>Kordiimonadaceae</taxon>
        <taxon>Eilatimonas</taxon>
    </lineage>
</organism>
<dbReference type="PANTHER" id="PTHR23131:SF4">
    <property type="entry name" value="METALLO-BETA-LACTAMASE SUPERFAMILY POTEIN"/>
    <property type="match status" value="1"/>
</dbReference>
<dbReference type="Pfam" id="PF00753">
    <property type="entry name" value="Lactamase_B"/>
    <property type="match status" value="1"/>
</dbReference>
<dbReference type="InterPro" id="IPR001279">
    <property type="entry name" value="Metallo-B-lactamas"/>
</dbReference>
<dbReference type="InParanoid" id="A0A3M0CI19"/>
<dbReference type="PANTHER" id="PTHR23131">
    <property type="entry name" value="ENDORIBONUCLEASE LACTB2"/>
    <property type="match status" value="1"/>
</dbReference>
<evidence type="ECO:0000259" key="2">
    <source>
        <dbReference type="SMART" id="SM00849"/>
    </source>
</evidence>
<feature type="region of interest" description="Disordered" evidence="1">
    <location>
        <begin position="1"/>
        <end position="31"/>
    </location>
</feature>
<proteinExistence type="predicted"/>
<dbReference type="Gene3D" id="3.60.15.10">
    <property type="entry name" value="Ribonuclease Z/Hydroxyacylglutathione hydrolase-like"/>
    <property type="match status" value="1"/>
</dbReference>